<keyword evidence="2" id="KW-1185">Reference proteome</keyword>
<evidence type="ECO:0000313" key="2">
    <source>
        <dbReference type="Proteomes" id="UP001482620"/>
    </source>
</evidence>
<comment type="caution">
    <text evidence="1">The sequence shown here is derived from an EMBL/GenBank/DDBJ whole genome shotgun (WGS) entry which is preliminary data.</text>
</comment>
<dbReference type="EMBL" id="JAHRIQ010095954">
    <property type="protein sequence ID" value="MEQ2252854.1"/>
    <property type="molecule type" value="Genomic_DNA"/>
</dbReference>
<sequence>NRAEEELSERRRSLKKLCEQSLKSLCLFASKETLARCVSLSGPLGGTRIEEIGSLERGCFYTDSGIMGSTPFPGCAGTSTVAPNGRKTCLKLKVFVRPSNSCVKTISTHDRVFDVDERVDSTLPR</sequence>
<name>A0ABV0V768_9TELE</name>
<proteinExistence type="predicted"/>
<evidence type="ECO:0000313" key="1">
    <source>
        <dbReference type="EMBL" id="MEQ2252854.1"/>
    </source>
</evidence>
<gene>
    <name evidence="1" type="ORF">ILYODFUR_026130</name>
</gene>
<organism evidence="1 2">
    <name type="scientific">Ilyodon furcidens</name>
    <name type="common">goldbreast splitfin</name>
    <dbReference type="NCBI Taxonomy" id="33524"/>
    <lineage>
        <taxon>Eukaryota</taxon>
        <taxon>Metazoa</taxon>
        <taxon>Chordata</taxon>
        <taxon>Craniata</taxon>
        <taxon>Vertebrata</taxon>
        <taxon>Euteleostomi</taxon>
        <taxon>Actinopterygii</taxon>
        <taxon>Neopterygii</taxon>
        <taxon>Teleostei</taxon>
        <taxon>Neoteleostei</taxon>
        <taxon>Acanthomorphata</taxon>
        <taxon>Ovalentaria</taxon>
        <taxon>Atherinomorphae</taxon>
        <taxon>Cyprinodontiformes</taxon>
        <taxon>Goodeidae</taxon>
        <taxon>Ilyodon</taxon>
    </lineage>
</organism>
<feature type="non-terminal residue" evidence="1">
    <location>
        <position position="1"/>
    </location>
</feature>
<accession>A0ABV0V768</accession>
<dbReference type="Proteomes" id="UP001482620">
    <property type="component" value="Unassembled WGS sequence"/>
</dbReference>
<feature type="non-terminal residue" evidence="1">
    <location>
        <position position="125"/>
    </location>
</feature>
<protein>
    <submittedName>
        <fullName evidence="1">Uncharacterized protein</fullName>
    </submittedName>
</protein>
<reference evidence="1 2" key="1">
    <citation type="submission" date="2021-06" db="EMBL/GenBank/DDBJ databases">
        <authorList>
            <person name="Palmer J.M."/>
        </authorList>
    </citation>
    <scope>NUCLEOTIDE SEQUENCE [LARGE SCALE GENOMIC DNA]</scope>
    <source>
        <strain evidence="2">if_2019</strain>
        <tissue evidence="1">Muscle</tissue>
    </source>
</reference>